<evidence type="ECO:0000313" key="1">
    <source>
        <dbReference type="EMBL" id="GBF41545.1"/>
    </source>
</evidence>
<dbReference type="AlphaFoldDB" id="A0A2P2DAE5"/>
<keyword evidence="2" id="KW-1185">Reference proteome</keyword>
<gene>
    <name evidence="1" type="ORF">LPTSP2_08220</name>
</gene>
<dbReference type="InterPro" id="IPR023393">
    <property type="entry name" value="START-like_dom_sf"/>
</dbReference>
<proteinExistence type="predicted"/>
<evidence type="ECO:0008006" key="3">
    <source>
        <dbReference type="Google" id="ProtNLM"/>
    </source>
</evidence>
<organism evidence="1 2">
    <name type="scientific">Leptospira ellinghausenii</name>
    <dbReference type="NCBI Taxonomy" id="1917822"/>
    <lineage>
        <taxon>Bacteria</taxon>
        <taxon>Pseudomonadati</taxon>
        <taxon>Spirochaetota</taxon>
        <taxon>Spirochaetia</taxon>
        <taxon>Leptospirales</taxon>
        <taxon>Leptospiraceae</taxon>
        <taxon>Leptospira</taxon>
    </lineage>
</organism>
<sequence length="155" mass="17333">MGIYHKIGVKASVNEVMSALTTKLGLSNWWTKDVGGIFASGACAIGEVITFEFGHGNAIEMKVQEISPKQVIWECVSGPMDWIGSHIDFQLNLGKSTKGEEMTILYFRHHDWKRESEFTAHCSMKWATFLLSLKNLLETGKGKPAPNDIKIDEMN</sequence>
<dbReference type="EMBL" id="BFAZ01000005">
    <property type="protein sequence ID" value="GBF41545.1"/>
    <property type="molecule type" value="Genomic_DNA"/>
</dbReference>
<dbReference type="Proteomes" id="UP000245206">
    <property type="component" value="Unassembled WGS sequence"/>
</dbReference>
<dbReference type="Gene3D" id="3.30.530.20">
    <property type="match status" value="1"/>
</dbReference>
<dbReference type="RefSeq" id="WP_108958738.1">
    <property type="nucleotide sequence ID" value="NZ_BFAZ01000005.1"/>
</dbReference>
<accession>A0A2P2DAE5</accession>
<reference evidence="2" key="1">
    <citation type="journal article" date="2019" name="Microbiol. Immunol.">
        <title>Molecular and phenotypic characterization of Leptospira johnsonii sp. nov., Leptospira ellinghausenii sp. nov. and Leptospira ryugenii sp. nov. isolated from soil and water in Japan.</title>
        <authorList>
            <person name="Masuzawa T."/>
            <person name="Saito M."/>
            <person name="Nakao R."/>
            <person name="Nikaido Y."/>
            <person name="Matsumoto M."/>
            <person name="Ogawa M."/>
            <person name="Yokoyama M."/>
            <person name="Hidaka Y."/>
            <person name="Tomita J."/>
            <person name="Sakakibara K."/>
            <person name="Suzuki K."/>
            <person name="Yasuda S."/>
            <person name="Sato H."/>
            <person name="Yamaguchi M."/>
            <person name="Yoshida S.I."/>
            <person name="Koizumi N."/>
            <person name="Kawamura Y."/>
        </authorList>
    </citation>
    <scope>NUCLEOTIDE SEQUENCE [LARGE SCALE GENOMIC DNA]</scope>
    <source>
        <strain evidence="2">E18</strain>
    </source>
</reference>
<dbReference type="CDD" id="cd07814">
    <property type="entry name" value="SRPBCC_CalC_Aha1-like"/>
    <property type="match status" value="1"/>
</dbReference>
<comment type="caution">
    <text evidence="1">The sequence shown here is derived from an EMBL/GenBank/DDBJ whole genome shotgun (WGS) entry which is preliminary data.</text>
</comment>
<protein>
    <recommendedName>
        <fullName evidence="3">Activator of Hsp90 ATPase 1 family protein</fullName>
    </recommendedName>
</protein>
<name>A0A2P2DAE5_9LEPT</name>
<dbReference type="OrthoDB" id="287565at2"/>
<dbReference type="SUPFAM" id="SSF55961">
    <property type="entry name" value="Bet v1-like"/>
    <property type="match status" value="1"/>
</dbReference>
<evidence type="ECO:0000313" key="2">
    <source>
        <dbReference type="Proteomes" id="UP000245206"/>
    </source>
</evidence>